<evidence type="ECO:0000313" key="2">
    <source>
        <dbReference type="Proteomes" id="UP000304912"/>
    </source>
</evidence>
<evidence type="ECO:0000313" key="1">
    <source>
        <dbReference type="EMBL" id="QCZ94097.1"/>
    </source>
</evidence>
<organism evidence="1 2">
    <name type="scientific">Salinimonas iocasae</name>
    <dbReference type="NCBI Taxonomy" id="2572577"/>
    <lineage>
        <taxon>Bacteria</taxon>
        <taxon>Pseudomonadati</taxon>
        <taxon>Pseudomonadota</taxon>
        <taxon>Gammaproteobacteria</taxon>
        <taxon>Alteromonadales</taxon>
        <taxon>Alteromonadaceae</taxon>
        <taxon>Alteromonas/Salinimonas group</taxon>
        <taxon>Salinimonas</taxon>
    </lineage>
</organism>
<dbReference type="RefSeq" id="WP_139756838.1">
    <property type="nucleotide sequence ID" value="NZ_CP039852.1"/>
</dbReference>
<dbReference type="Proteomes" id="UP000304912">
    <property type="component" value="Chromosome"/>
</dbReference>
<keyword evidence="1" id="KW-0670">Pyruvate</keyword>
<dbReference type="EMBL" id="CP039852">
    <property type="protein sequence ID" value="QCZ94097.1"/>
    <property type="molecule type" value="Genomic_DNA"/>
</dbReference>
<gene>
    <name evidence="1" type="ORF">FBQ74_11720</name>
</gene>
<dbReference type="AlphaFoldDB" id="A0A5B7YEI9"/>
<keyword evidence="2" id="KW-1185">Reference proteome</keyword>
<accession>A0A5B7YEI9</accession>
<name>A0A5B7YEI9_9ALTE</name>
<dbReference type="OrthoDB" id="8565078at2"/>
<dbReference type="KEGG" id="salk:FBQ74_11720"/>
<sequence length="406" mass="45898">MSQVLIQAGSKLLNALGRHSELIMQAYVSGHVNEQEHSKKVLDQLVQLQVLWRPEPQSPLRLKAAVRTLLEGSLQDERNRTINANIGASLASLKTLTEHYKEALHYNRFNEAHAHMSDLTEHVYQLTESLANSVRVMFSRINNEFGYVSSVDAKIRENELAQSQVSELLTQLECFRFDELSELAGSNRELRQLLVVALQQNFSRAAQELSVAQARLLELLGRFREFQGRTRLLKGFLLHVEQQADFSPGNYANLSDVPVLFNQASAMLSNASVDVNNVEHEQDLQQLVGALTDIHRRQPDTEKHQPASEIDVSEQDTISLEKEPVQQAVEAYFCQVIDSGQPCSALTYYEAQQLDFDPEVWLYQVIGGYQALTDQDKQYFALDHTGQAHAVFSGNFYINDITLGLR</sequence>
<reference evidence="1 2" key="1">
    <citation type="submission" date="2019-04" db="EMBL/GenBank/DDBJ databases">
        <title>Salinimonas iocasae sp. nov., a halophilic bacterium isolated from the outer tube casing of tubeworms in Okinawa Trough.</title>
        <authorList>
            <person name="Zhang H."/>
            <person name="Wang H."/>
            <person name="Li C."/>
        </authorList>
    </citation>
    <scope>NUCLEOTIDE SEQUENCE [LARGE SCALE GENOMIC DNA]</scope>
    <source>
        <strain evidence="1 2">KX18D6</strain>
    </source>
</reference>
<protein>
    <submittedName>
        <fullName evidence="1">Phosphoenolpyruvate carboxylase</fullName>
    </submittedName>
</protein>
<proteinExistence type="predicted"/>